<dbReference type="SUPFAM" id="SSF100950">
    <property type="entry name" value="NagB/RpiA/CoA transferase-like"/>
    <property type="match status" value="1"/>
</dbReference>
<dbReference type="OrthoDB" id="9801938at2"/>
<keyword evidence="2 4" id="KW-0547">Nucleotide-binding</keyword>
<comment type="catalytic activity">
    <reaction evidence="5">
        <text>(6S)-5-formyl-5,6,7,8-tetrahydrofolate + ATP = (6R)-5,10-methenyltetrahydrofolate + ADP + phosphate</text>
        <dbReference type="Rhea" id="RHEA:10488"/>
        <dbReference type="ChEBI" id="CHEBI:30616"/>
        <dbReference type="ChEBI" id="CHEBI:43474"/>
        <dbReference type="ChEBI" id="CHEBI:57455"/>
        <dbReference type="ChEBI" id="CHEBI:57457"/>
        <dbReference type="ChEBI" id="CHEBI:456216"/>
        <dbReference type="EC" id="6.3.3.2"/>
    </reaction>
</comment>
<evidence type="ECO:0000313" key="6">
    <source>
        <dbReference type="EMBL" id="EAQ14605.1"/>
    </source>
</evidence>
<feature type="binding site" evidence="4">
    <location>
        <position position="46"/>
    </location>
    <ligand>
        <name>substrate</name>
    </ligand>
</feature>
<dbReference type="PANTHER" id="PTHR23407">
    <property type="entry name" value="ATPASE INHIBITOR/5-FORMYLTETRAHYDROFOLATE CYCLO-LIGASE"/>
    <property type="match status" value="1"/>
</dbReference>
<evidence type="ECO:0000256" key="1">
    <source>
        <dbReference type="ARBA" id="ARBA00010638"/>
    </source>
</evidence>
<keyword evidence="3 4" id="KW-0067">ATP-binding</keyword>
<reference evidence="6 7" key="1">
    <citation type="journal article" date="2010" name="J. Bacteriol.">
        <title>Genome sequences of Pelagibaca bermudensis HTCC2601T and Maritimibacter alkaliphilus HTCC2654T, the type strains of two marine Roseobacter genera.</title>
        <authorList>
            <person name="Thrash J.C."/>
            <person name="Cho J.C."/>
            <person name="Ferriera S."/>
            <person name="Johnson J."/>
            <person name="Vergin K.L."/>
            <person name="Giovannoni S.J."/>
        </authorList>
    </citation>
    <scope>NUCLEOTIDE SEQUENCE [LARGE SCALE GENOMIC DNA]</scope>
    <source>
        <strain evidence="6 7">HTCC2654</strain>
    </source>
</reference>
<name>A3V9L4_9RHOB</name>
<dbReference type="HOGENOM" id="CLU_066245_0_1_5"/>
<dbReference type="GO" id="GO:0005524">
    <property type="term" value="F:ATP binding"/>
    <property type="evidence" value="ECO:0007669"/>
    <property type="project" value="UniProtKB-KW"/>
</dbReference>
<dbReference type="NCBIfam" id="TIGR02727">
    <property type="entry name" value="MTHFS_bact"/>
    <property type="match status" value="1"/>
</dbReference>
<feature type="binding site" evidence="4">
    <location>
        <begin position="3"/>
        <end position="7"/>
    </location>
    <ligand>
        <name>ATP</name>
        <dbReference type="ChEBI" id="CHEBI:30616"/>
    </ligand>
</feature>
<dbReference type="PANTHER" id="PTHR23407:SF1">
    <property type="entry name" value="5-FORMYLTETRAHYDROFOLATE CYCLO-LIGASE"/>
    <property type="match status" value="1"/>
</dbReference>
<accession>A3V9L4</accession>
<sequence>MDKAEARAQALAARDAVHDPARAQAAQARLRAMLHVHRGRPLAGYLPMRSEVDAQPVMAEMAGHGPVGVPVTPKLGLPLTFRLWTPDTPLVEGKYGTQWPADGPDVEPHVLIVPLVAFDRAGNRLGYGGGFYDRTLAALRALRPTLAIGYAFAAQELPDLPLEPTDQPLDAIVTEVETLRFR</sequence>
<comment type="cofactor">
    <cofactor evidence="5">
        <name>Mg(2+)</name>
        <dbReference type="ChEBI" id="CHEBI:18420"/>
    </cofactor>
</comment>
<proteinExistence type="inferred from homology"/>
<dbReference type="eggNOG" id="COG0212">
    <property type="taxonomic scope" value="Bacteria"/>
</dbReference>
<organism evidence="6 7">
    <name type="scientific">Maritimibacter alkaliphilus HTCC2654</name>
    <dbReference type="NCBI Taxonomy" id="314271"/>
    <lineage>
        <taxon>Bacteria</taxon>
        <taxon>Pseudomonadati</taxon>
        <taxon>Pseudomonadota</taxon>
        <taxon>Alphaproteobacteria</taxon>
        <taxon>Rhodobacterales</taxon>
        <taxon>Roseobacteraceae</taxon>
        <taxon>Maritimibacter</taxon>
    </lineage>
</organism>
<keyword evidence="6" id="KW-0436">Ligase</keyword>
<feature type="binding site" evidence="4">
    <location>
        <begin position="124"/>
        <end position="132"/>
    </location>
    <ligand>
        <name>ATP</name>
        <dbReference type="ChEBI" id="CHEBI:30616"/>
    </ligand>
</feature>
<keyword evidence="5" id="KW-0460">Magnesium</keyword>
<dbReference type="GO" id="GO:0035999">
    <property type="term" value="P:tetrahydrofolate interconversion"/>
    <property type="evidence" value="ECO:0007669"/>
    <property type="project" value="TreeGrafter"/>
</dbReference>
<dbReference type="GO" id="GO:0030272">
    <property type="term" value="F:5-formyltetrahydrofolate cyclo-ligase activity"/>
    <property type="evidence" value="ECO:0007669"/>
    <property type="project" value="UniProtKB-EC"/>
</dbReference>
<dbReference type="InterPro" id="IPR037171">
    <property type="entry name" value="NagB/RpiA_transferase-like"/>
</dbReference>
<dbReference type="PIRSF" id="PIRSF006806">
    <property type="entry name" value="FTHF_cligase"/>
    <property type="match status" value="1"/>
</dbReference>
<dbReference type="GO" id="GO:0046872">
    <property type="term" value="F:metal ion binding"/>
    <property type="evidence" value="ECO:0007669"/>
    <property type="project" value="UniProtKB-KW"/>
</dbReference>
<dbReference type="EC" id="6.3.3.2" evidence="5"/>
<dbReference type="AlphaFoldDB" id="A3V9L4"/>
<dbReference type="InterPro" id="IPR002698">
    <property type="entry name" value="FTHF_cligase"/>
</dbReference>
<dbReference type="STRING" id="314271.RB2654_18518"/>
<dbReference type="Pfam" id="PF01812">
    <property type="entry name" value="5-FTHF_cyc-lig"/>
    <property type="match status" value="1"/>
</dbReference>
<evidence type="ECO:0000256" key="5">
    <source>
        <dbReference type="RuleBase" id="RU361279"/>
    </source>
</evidence>
<dbReference type="RefSeq" id="WP_008334324.1">
    <property type="nucleotide sequence ID" value="NZ_CH902578.1"/>
</dbReference>
<comment type="caution">
    <text evidence="6">The sequence shown here is derived from an EMBL/GenBank/DDBJ whole genome shotgun (WGS) entry which is preliminary data.</text>
</comment>
<evidence type="ECO:0000313" key="7">
    <source>
        <dbReference type="Proteomes" id="UP000002931"/>
    </source>
</evidence>
<evidence type="ECO:0000256" key="2">
    <source>
        <dbReference type="ARBA" id="ARBA00022741"/>
    </source>
</evidence>
<dbReference type="EMBL" id="AAMT01000001">
    <property type="protein sequence ID" value="EAQ14605.1"/>
    <property type="molecule type" value="Genomic_DNA"/>
</dbReference>
<dbReference type="Gene3D" id="3.40.50.10420">
    <property type="entry name" value="NagB/RpiA/CoA transferase-like"/>
    <property type="match status" value="1"/>
</dbReference>
<evidence type="ECO:0000256" key="3">
    <source>
        <dbReference type="ARBA" id="ARBA00022840"/>
    </source>
</evidence>
<dbReference type="InterPro" id="IPR024185">
    <property type="entry name" value="FTHF_cligase-like_sf"/>
</dbReference>
<dbReference type="GO" id="GO:0009396">
    <property type="term" value="P:folic acid-containing compound biosynthetic process"/>
    <property type="evidence" value="ECO:0007669"/>
    <property type="project" value="TreeGrafter"/>
</dbReference>
<keyword evidence="7" id="KW-1185">Reference proteome</keyword>
<comment type="similarity">
    <text evidence="1 5">Belongs to the 5-formyltetrahydrofolate cyclo-ligase family.</text>
</comment>
<dbReference type="Proteomes" id="UP000002931">
    <property type="component" value="Unassembled WGS sequence"/>
</dbReference>
<evidence type="ECO:0000256" key="4">
    <source>
        <dbReference type="PIRSR" id="PIRSR006806-1"/>
    </source>
</evidence>
<gene>
    <name evidence="6" type="ORF">RB2654_18518</name>
</gene>
<feature type="binding site" evidence="4">
    <location>
        <position position="51"/>
    </location>
    <ligand>
        <name>substrate</name>
    </ligand>
</feature>
<protein>
    <recommendedName>
        <fullName evidence="5">5-formyltetrahydrofolate cyclo-ligase</fullName>
        <ecNumber evidence="5">6.3.3.2</ecNumber>
    </recommendedName>
</protein>
<keyword evidence="5" id="KW-0479">Metal-binding</keyword>